<evidence type="ECO:0000256" key="9">
    <source>
        <dbReference type="PIRSR" id="PIRSR000102-3"/>
    </source>
</evidence>
<dbReference type="GO" id="GO:0030060">
    <property type="term" value="F:L-malate dehydrogenase (NAD+) activity"/>
    <property type="evidence" value="ECO:0007669"/>
    <property type="project" value="UniProtKB-EC"/>
</dbReference>
<evidence type="ECO:0000256" key="5">
    <source>
        <dbReference type="ARBA" id="ARBA00023002"/>
    </source>
</evidence>
<evidence type="ECO:0000256" key="6">
    <source>
        <dbReference type="ARBA" id="ARBA00023027"/>
    </source>
</evidence>
<dbReference type="EMBL" id="FNPB01000021">
    <property type="protein sequence ID" value="SDY54249.1"/>
    <property type="molecule type" value="Genomic_DNA"/>
</dbReference>
<feature type="active site" description="Proton acceptor" evidence="8">
    <location>
        <position position="190"/>
    </location>
</feature>
<sequence>MHVAIIGGASTIGTTVAYTLSGLAPRLDVSLVDINDGAAWAHGTDIEHASYHFAHAPGADEGHDSETAGSVRSATPEEIAELDPDLLIFNAAAPQPDDATDPSAREAELERNRSIVEDVAESLRPLDPTPLLVVTNPIDRLVYDFYSLLGWPRRYFLGYSLSETARIADGIADLVDAHRTDVYCPTMGEHGEHMIPVFSRARVDGEPIDVTDAERAELMAYVRDIPFEIAEERGVDETSRWVTSAGVSRVVRTMAAAADDSSVDGTGVEADGGDWTFCLSTPLDGEYGLEDVALGVPVDLDADGVAAIHEWDLDDAEAAELERAAESVQADL</sequence>
<name>A0A1H3KQG8_9EURY</name>
<accession>A0A1H3KQG8</accession>
<evidence type="ECO:0000259" key="13">
    <source>
        <dbReference type="Pfam" id="PF02866"/>
    </source>
</evidence>
<evidence type="ECO:0000256" key="2">
    <source>
        <dbReference type="ARBA" id="ARBA00008104"/>
    </source>
</evidence>
<dbReference type="PANTHER" id="PTHR43128:SF16">
    <property type="entry name" value="L-LACTATE DEHYDROGENASE"/>
    <property type="match status" value="1"/>
</dbReference>
<comment type="catalytic activity">
    <reaction evidence="7">
        <text>(S)-malate + NAD(+) = oxaloacetate + NADH + H(+)</text>
        <dbReference type="Rhea" id="RHEA:21432"/>
        <dbReference type="ChEBI" id="CHEBI:15378"/>
        <dbReference type="ChEBI" id="CHEBI:15589"/>
        <dbReference type="ChEBI" id="CHEBI:16452"/>
        <dbReference type="ChEBI" id="CHEBI:57540"/>
        <dbReference type="ChEBI" id="CHEBI:57945"/>
        <dbReference type="EC" id="1.1.1.37"/>
    </reaction>
</comment>
<organism evidence="14 15">
    <name type="scientific">Halobellus clavatus</name>
    <dbReference type="NCBI Taxonomy" id="660517"/>
    <lineage>
        <taxon>Archaea</taxon>
        <taxon>Methanobacteriati</taxon>
        <taxon>Methanobacteriota</taxon>
        <taxon>Stenosarchaea group</taxon>
        <taxon>Halobacteria</taxon>
        <taxon>Halobacteriales</taxon>
        <taxon>Haloferacaceae</taxon>
        <taxon>Halobellus</taxon>
    </lineage>
</organism>
<reference evidence="15" key="1">
    <citation type="submission" date="2016-10" db="EMBL/GenBank/DDBJ databases">
        <authorList>
            <person name="Varghese N."/>
            <person name="Submissions S."/>
        </authorList>
    </citation>
    <scope>NUCLEOTIDE SEQUENCE [LARGE SCALE GENOMIC DNA]</scope>
    <source>
        <strain evidence="15">CGMCC 1.10118</strain>
    </source>
</reference>
<dbReference type="InterPro" id="IPR036291">
    <property type="entry name" value="NAD(P)-bd_dom_sf"/>
</dbReference>
<dbReference type="Gene3D" id="3.90.110.10">
    <property type="entry name" value="Lactate dehydrogenase/glycoside hydrolase, family 4, C-terminal"/>
    <property type="match status" value="1"/>
</dbReference>
<dbReference type="PANTHER" id="PTHR43128">
    <property type="entry name" value="L-2-HYDROXYCARBOXYLATE DEHYDROGENASE (NAD(P)(+))"/>
    <property type="match status" value="1"/>
</dbReference>
<keyword evidence="6 9" id="KW-0520">NAD</keyword>
<feature type="binding site" evidence="9">
    <location>
        <begin position="7"/>
        <end position="13"/>
    </location>
    <ligand>
        <name>NAD(+)</name>
        <dbReference type="ChEBI" id="CHEBI:57540"/>
    </ligand>
</feature>
<feature type="binding site" evidence="9">
    <location>
        <position position="112"/>
    </location>
    <ligand>
        <name>NAD(+)</name>
        <dbReference type="ChEBI" id="CHEBI:57540"/>
    </ligand>
</feature>
<keyword evidence="4" id="KW-0816">Tricarboxylic acid cycle</keyword>
<protein>
    <recommendedName>
        <fullName evidence="3">malate dehydrogenase</fullName>
        <ecNumber evidence="3">1.1.1.37</ecNumber>
    </recommendedName>
</protein>
<keyword evidence="5 10" id="KW-0560">Oxidoreductase</keyword>
<dbReference type="Proteomes" id="UP000199170">
    <property type="component" value="Unassembled WGS sequence"/>
</dbReference>
<evidence type="ECO:0000256" key="11">
    <source>
        <dbReference type="SAM" id="MobiDB-lite"/>
    </source>
</evidence>
<feature type="region of interest" description="Disordered" evidence="11">
    <location>
        <begin position="56"/>
        <end position="75"/>
    </location>
</feature>
<dbReference type="PIRSF" id="PIRSF000102">
    <property type="entry name" value="Lac_mal_DH"/>
    <property type="match status" value="1"/>
</dbReference>
<dbReference type="GO" id="GO:0006099">
    <property type="term" value="P:tricarboxylic acid cycle"/>
    <property type="evidence" value="ECO:0007669"/>
    <property type="project" value="UniProtKB-KW"/>
</dbReference>
<dbReference type="Gene3D" id="3.40.50.720">
    <property type="entry name" value="NAD(P)-binding Rossmann-like Domain"/>
    <property type="match status" value="1"/>
</dbReference>
<dbReference type="InterPro" id="IPR022383">
    <property type="entry name" value="Lactate/malate_DH_C"/>
</dbReference>
<feature type="domain" description="Lactate/malate dehydrogenase N-terminal" evidence="12">
    <location>
        <begin position="2"/>
        <end position="147"/>
    </location>
</feature>
<feature type="domain" description="Lactate/malate dehydrogenase C-terminal" evidence="13">
    <location>
        <begin position="164"/>
        <end position="329"/>
    </location>
</feature>
<dbReference type="EC" id="1.1.1.37" evidence="3"/>
<dbReference type="GO" id="GO:0004459">
    <property type="term" value="F:L-lactate dehydrogenase (NAD+) activity"/>
    <property type="evidence" value="ECO:0007669"/>
    <property type="project" value="TreeGrafter"/>
</dbReference>
<dbReference type="Pfam" id="PF00056">
    <property type="entry name" value="Ldh_1_N"/>
    <property type="match status" value="1"/>
</dbReference>
<evidence type="ECO:0000256" key="7">
    <source>
        <dbReference type="ARBA" id="ARBA00048313"/>
    </source>
</evidence>
<dbReference type="STRING" id="660517.SAMN04487946_12115"/>
<keyword evidence="15" id="KW-1185">Reference proteome</keyword>
<evidence type="ECO:0000256" key="3">
    <source>
        <dbReference type="ARBA" id="ARBA00012995"/>
    </source>
</evidence>
<feature type="binding site" evidence="9">
    <location>
        <position position="33"/>
    </location>
    <ligand>
        <name>NAD(+)</name>
        <dbReference type="ChEBI" id="CHEBI:57540"/>
    </ligand>
</feature>
<evidence type="ECO:0000313" key="14">
    <source>
        <dbReference type="EMBL" id="SDY54249.1"/>
    </source>
</evidence>
<dbReference type="InterPro" id="IPR015955">
    <property type="entry name" value="Lactate_DH/Glyco_Ohase_4_C"/>
</dbReference>
<dbReference type="Pfam" id="PF02866">
    <property type="entry name" value="Ldh_1_C"/>
    <property type="match status" value="1"/>
</dbReference>
<evidence type="ECO:0000259" key="12">
    <source>
        <dbReference type="Pfam" id="PF00056"/>
    </source>
</evidence>
<gene>
    <name evidence="14" type="ORF">SAMN04487946_12115</name>
</gene>
<dbReference type="GO" id="GO:0006089">
    <property type="term" value="P:lactate metabolic process"/>
    <property type="evidence" value="ECO:0007669"/>
    <property type="project" value="TreeGrafter"/>
</dbReference>
<comment type="function">
    <text evidence="1">Catalyzes the reversible oxidation of malate to oxaloacetate.</text>
</comment>
<feature type="binding site" evidence="9">
    <location>
        <begin position="134"/>
        <end position="136"/>
    </location>
    <ligand>
        <name>NAD(+)</name>
        <dbReference type="ChEBI" id="CHEBI:57540"/>
    </ligand>
</feature>
<dbReference type="SUPFAM" id="SSF56327">
    <property type="entry name" value="LDH C-terminal domain-like"/>
    <property type="match status" value="1"/>
</dbReference>
<evidence type="ECO:0000313" key="15">
    <source>
        <dbReference type="Proteomes" id="UP000199170"/>
    </source>
</evidence>
<evidence type="ECO:0000256" key="10">
    <source>
        <dbReference type="RuleBase" id="RU003369"/>
    </source>
</evidence>
<evidence type="ECO:0000256" key="8">
    <source>
        <dbReference type="PIRSR" id="PIRSR000102-1"/>
    </source>
</evidence>
<dbReference type="SUPFAM" id="SSF51735">
    <property type="entry name" value="NAD(P)-binding Rossmann-fold domains"/>
    <property type="match status" value="1"/>
</dbReference>
<proteinExistence type="inferred from homology"/>
<dbReference type="AlphaFoldDB" id="A0A1H3KQG8"/>
<dbReference type="OrthoDB" id="2596at2157"/>
<evidence type="ECO:0000256" key="4">
    <source>
        <dbReference type="ARBA" id="ARBA00022532"/>
    </source>
</evidence>
<dbReference type="InterPro" id="IPR001236">
    <property type="entry name" value="Lactate/malate_DH_N"/>
</dbReference>
<dbReference type="InterPro" id="IPR001557">
    <property type="entry name" value="L-lactate/malate_DH"/>
</dbReference>
<dbReference type="RefSeq" id="WP_089769800.1">
    <property type="nucleotide sequence ID" value="NZ_FNPB01000021.1"/>
</dbReference>
<evidence type="ECO:0000256" key="1">
    <source>
        <dbReference type="ARBA" id="ARBA00003966"/>
    </source>
</evidence>
<comment type="similarity">
    <text evidence="2 10">Belongs to the LDH/MDH superfamily.</text>
</comment>